<evidence type="ECO:0000256" key="1">
    <source>
        <dbReference type="SAM" id="MobiDB-lite"/>
    </source>
</evidence>
<evidence type="ECO:0000313" key="2">
    <source>
        <dbReference type="EMBL" id="MEQ2158739.1"/>
    </source>
</evidence>
<organism evidence="2 3">
    <name type="scientific">Goodea atripinnis</name>
    <dbReference type="NCBI Taxonomy" id="208336"/>
    <lineage>
        <taxon>Eukaryota</taxon>
        <taxon>Metazoa</taxon>
        <taxon>Chordata</taxon>
        <taxon>Craniata</taxon>
        <taxon>Vertebrata</taxon>
        <taxon>Euteleostomi</taxon>
        <taxon>Actinopterygii</taxon>
        <taxon>Neopterygii</taxon>
        <taxon>Teleostei</taxon>
        <taxon>Neoteleostei</taxon>
        <taxon>Acanthomorphata</taxon>
        <taxon>Ovalentaria</taxon>
        <taxon>Atherinomorphae</taxon>
        <taxon>Cyprinodontiformes</taxon>
        <taxon>Goodeidae</taxon>
        <taxon>Goodea</taxon>
    </lineage>
</organism>
<proteinExistence type="predicted"/>
<sequence length="100" mass="11258">MGPKKKTTLKRGSPRPNEPAIQSCPRIKPQYFFPNAFYLFINASPICYVVTNIKTACSRVPAVNRPRSTDGNSRATFKRVSENSVLRYVGVYPEFLVSES</sequence>
<feature type="region of interest" description="Disordered" evidence="1">
    <location>
        <begin position="1"/>
        <end position="22"/>
    </location>
</feature>
<dbReference type="Proteomes" id="UP001476798">
    <property type="component" value="Unassembled WGS sequence"/>
</dbReference>
<accession>A0ABV0MI01</accession>
<evidence type="ECO:0008006" key="4">
    <source>
        <dbReference type="Google" id="ProtNLM"/>
    </source>
</evidence>
<evidence type="ECO:0000313" key="3">
    <source>
        <dbReference type="Proteomes" id="UP001476798"/>
    </source>
</evidence>
<feature type="compositionally biased region" description="Basic residues" evidence="1">
    <location>
        <begin position="1"/>
        <end position="13"/>
    </location>
</feature>
<reference evidence="2 3" key="1">
    <citation type="submission" date="2021-06" db="EMBL/GenBank/DDBJ databases">
        <authorList>
            <person name="Palmer J.M."/>
        </authorList>
    </citation>
    <scope>NUCLEOTIDE SEQUENCE [LARGE SCALE GENOMIC DNA]</scope>
    <source>
        <strain evidence="2 3">GA_2019</strain>
        <tissue evidence="2">Muscle</tissue>
    </source>
</reference>
<keyword evidence="3" id="KW-1185">Reference proteome</keyword>
<name>A0ABV0MI01_9TELE</name>
<comment type="caution">
    <text evidence="2">The sequence shown here is derived from an EMBL/GenBank/DDBJ whole genome shotgun (WGS) entry which is preliminary data.</text>
</comment>
<dbReference type="EMBL" id="JAHRIO010001146">
    <property type="protein sequence ID" value="MEQ2158739.1"/>
    <property type="molecule type" value="Genomic_DNA"/>
</dbReference>
<gene>
    <name evidence="2" type="ORF">GOODEAATRI_015473</name>
</gene>
<protein>
    <recommendedName>
        <fullName evidence="4">Ribosomal protein L32</fullName>
    </recommendedName>
</protein>